<comment type="caution">
    <text evidence="1">The sequence shown here is derived from an EMBL/GenBank/DDBJ whole genome shotgun (WGS) entry which is preliminary data.</text>
</comment>
<accession>A0ACC5NYR4</accession>
<dbReference type="EC" id="2.1.1.193" evidence="1"/>
<gene>
    <name evidence="1" type="ORF">HDF13_002051</name>
</gene>
<evidence type="ECO:0000313" key="1">
    <source>
        <dbReference type="EMBL" id="MBB5339718.1"/>
    </source>
</evidence>
<keyword evidence="1" id="KW-0808">Transferase</keyword>
<dbReference type="Proteomes" id="UP000569005">
    <property type="component" value="Unassembled WGS sequence"/>
</dbReference>
<organism evidence="1 2">
    <name type="scientific">Tunturiibacter gelidiferens</name>
    <dbReference type="NCBI Taxonomy" id="3069689"/>
    <lineage>
        <taxon>Bacteria</taxon>
        <taxon>Pseudomonadati</taxon>
        <taxon>Acidobacteriota</taxon>
        <taxon>Terriglobia</taxon>
        <taxon>Terriglobales</taxon>
        <taxon>Acidobacteriaceae</taxon>
        <taxon>Tunturiibacter</taxon>
    </lineage>
</organism>
<reference evidence="1" key="1">
    <citation type="submission" date="2020-08" db="EMBL/GenBank/DDBJ databases">
        <title>Genomic Encyclopedia of Type Strains, Phase IV (KMG-V): Genome sequencing to study the core and pangenomes of soil and plant-associated prokaryotes.</title>
        <authorList>
            <person name="Whitman W."/>
        </authorList>
    </citation>
    <scope>NUCLEOTIDE SEQUENCE</scope>
    <source>
        <strain evidence="1">M8UP15</strain>
    </source>
</reference>
<proteinExistence type="predicted"/>
<evidence type="ECO:0000313" key="2">
    <source>
        <dbReference type="Proteomes" id="UP000569005"/>
    </source>
</evidence>
<name>A0ACC5NYR4_9BACT</name>
<keyword evidence="1" id="KW-0489">Methyltransferase</keyword>
<keyword evidence="2" id="KW-1185">Reference proteome</keyword>
<protein>
    <submittedName>
        <fullName evidence="1">16S rRNA (Uracil1498-N3)-methyltransferase</fullName>
        <ecNumber evidence="1">2.1.1.193</ecNumber>
    </submittedName>
</protein>
<dbReference type="EMBL" id="JACHEA010000001">
    <property type="protein sequence ID" value="MBB5339718.1"/>
    <property type="molecule type" value="Genomic_DNA"/>
</dbReference>
<sequence length="240" mass="26575">MTRRRWIADAWTATTASLTGDQAAHLARVLRAEPGQIYDIVSNGFLHRAEILTVSDNEVLFTLHEELSSDAALPLHLLLAVFKFDHMEWAIEKATELGIAKITPILARRTEKHLAQSALKRAERWRRITLEASKQSRRTTIPEIADPTPLKSALENENSPTRILLSETEQTLTLTAALKATTPSRETDTALAIGPEGGWTPEEMSLFTIHQWQPVTLGPRILRAETAAIAAIAIASTHLI</sequence>